<dbReference type="Proteomes" id="UP000321595">
    <property type="component" value="Chromosome"/>
</dbReference>
<organism evidence="2 3">
    <name type="scientific">Microvenator marinus</name>
    <dbReference type="NCBI Taxonomy" id="2600177"/>
    <lineage>
        <taxon>Bacteria</taxon>
        <taxon>Deltaproteobacteria</taxon>
        <taxon>Bradymonadales</taxon>
        <taxon>Microvenatoraceae</taxon>
        <taxon>Microvenator</taxon>
    </lineage>
</organism>
<dbReference type="AlphaFoldDB" id="A0A5B8XTF1"/>
<dbReference type="EMBL" id="CP042467">
    <property type="protein sequence ID" value="QED28835.1"/>
    <property type="molecule type" value="Genomic_DNA"/>
</dbReference>
<name>A0A5B8XTF1_9DELT</name>
<evidence type="ECO:0000313" key="3">
    <source>
        <dbReference type="Proteomes" id="UP000321595"/>
    </source>
</evidence>
<accession>A0A5B8XTF1</accession>
<evidence type="ECO:0000313" key="2">
    <source>
        <dbReference type="EMBL" id="QED28835.1"/>
    </source>
</evidence>
<protein>
    <submittedName>
        <fullName evidence="2">Uncharacterized protein</fullName>
    </submittedName>
</protein>
<dbReference type="RefSeq" id="WP_146961618.1">
    <property type="nucleotide sequence ID" value="NZ_CP042467.1"/>
</dbReference>
<reference evidence="2 3" key="1">
    <citation type="submission" date="2019-08" db="EMBL/GenBank/DDBJ databases">
        <authorList>
            <person name="Liang Q."/>
        </authorList>
    </citation>
    <scope>NUCLEOTIDE SEQUENCE [LARGE SCALE GENOMIC DNA]</scope>
    <source>
        <strain evidence="2 3">V1718</strain>
    </source>
</reference>
<sequence>MDATLYLNKPLEIWADLAPHLVHRKILVEHFSNSVSTADFMSCQEKIAHASKVFESTALKHRGEERSPSMVILSHRKPEKLLSYPDFFESTDTPGIWVRKPLDLACIFLVSTTRLPEDERYDWLRMSTRVPERKQEFDRANALIERVNLDNLTKERVQEAMMDMTIDGRHPIEFKNEFKSLKRSYRALEQELEEYRRRAEEAKVQAESLLKKNEETVQQLVKEVGALRQELEKMKSQENL</sequence>
<keyword evidence="3" id="KW-1185">Reference proteome</keyword>
<evidence type="ECO:0000256" key="1">
    <source>
        <dbReference type="SAM" id="Coils"/>
    </source>
</evidence>
<keyword evidence="1" id="KW-0175">Coiled coil</keyword>
<gene>
    <name evidence="2" type="ORF">FRD01_16630</name>
</gene>
<proteinExistence type="predicted"/>
<dbReference type="KEGG" id="bbae:FRD01_16630"/>
<feature type="coiled-coil region" evidence="1">
    <location>
        <begin position="178"/>
        <end position="237"/>
    </location>
</feature>